<gene>
    <name evidence="10" type="ORF">IPP00_05520</name>
</gene>
<feature type="transmembrane region" description="Helical" evidence="8">
    <location>
        <begin position="270"/>
        <end position="294"/>
    </location>
</feature>
<evidence type="ECO:0000259" key="9">
    <source>
        <dbReference type="PROSITE" id="PS50850"/>
    </source>
</evidence>
<dbReference type="PANTHER" id="PTHR43271">
    <property type="entry name" value="BLL2771 PROTEIN"/>
    <property type="match status" value="1"/>
</dbReference>
<comment type="subcellular location">
    <subcellularLocation>
        <location evidence="1">Cell membrane</location>
        <topology evidence="1">Multi-pass membrane protein</topology>
    </subcellularLocation>
</comment>
<keyword evidence="3" id="KW-0813">Transport</keyword>
<dbReference type="InterPro" id="IPR011701">
    <property type="entry name" value="MFS"/>
</dbReference>
<dbReference type="InterPro" id="IPR005829">
    <property type="entry name" value="Sugar_transporter_CS"/>
</dbReference>
<dbReference type="GO" id="GO:0005886">
    <property type="term" value="C:plasma membrane"/>
    <property type="evidence" value="ECO:0007669"/>
    <property type="project" value="UniProtKB-SubCell"/>
</dbReference>
<dbReference type="InterPro" id="IPR020846">
    <property type="entry name" value="MFS_dom"/>
</dbReference>
<evidence type="ECO:0000256" key="7">
    <source>
        <dbReference type="ARBA" id="ARBA00023136"/>
    </source>
</evidence>
<evidence type="ECO:0000256" key="4">
    <source>
        <dbReference type="ARBA" id="ARBA00022475"/>
    </source>
</evidence>
<dbReference type="EMBL" id="JADKGK010000012">
    <property type="protein sequence ID" value="MBL0003451.1"/>
    <property type="molecule type" value="Genomic_DNA"/>
</dbReference>
<keyword evidence="7 8" id="KW-0472">Membrane</keyword>
<organism evidence="10 11">
    <name type="scientific">Candidatus Phosphoribacter hodrii</name>
    <dbReference type="NCBI Taxonomy" id="2953743"/>
    <lineage>
        <taxon>Bacteria</taxon>
        <taxon>Bacillati</taxon>
        <taxon>Actinomycetota</taxon>
        <taxon>Actinomycetes</taxon>
        <taxon>Micrococcales</taxon>
        <taxon>Dermatophilaceae</taxon>
        <taxon>Candidatus Phosphoribacter</taxon>
    </lineage>
</organism>
<evidence type="ECO:0000256" key="2">
    <source>
        <dbReference type="ARBA" id="ARBA00008335"/>
    </source>
</evidence>
<dbReference type="GO" id="GO:0022857">
    <property type="term" value="F:transmembrane transporter activity"/>
    <property type="evidence" value="ECO:0007669"/>
    <property type="project" value="InterPro"/>
</dbReference>
<proteinExistence type="inferred from homology"/>
<sequence length="433" mass="44419">MRSSVAAALVTKGGQERAAWQAGEVGYRPGDAAYRRVVVALFAAGVTTFALLYSPQAVLPELAADFGMPASATTLSISVTTLAMAVALLVVGPVTERVGRTPIIRASVVLTSLVGIAHSLAPNWPTLLVLRGLQGISLAGMAAVAMAYLREEVAPEAHARATGLYVGGTAIGGMLGRLVVGGVADLAGWRWALAAMGGLGLVCAIVVVLTLPPSRGFQRAELSRAQTRAMVRRLLTDPALLALYGVAAVGMGSFIAVFNTVGFRLRDAPYYLSVAAASLVYLSYAPGSLTSAYAGRIADRVGRRPVLPIAFGAFLVGLLMTGATPLWLLMTGMVVFSGAFFAVHSLASGWVVARAQAGGGGIGQASAFYLVAYYAGSSIFGGLAGPVWAGGGWTAVLAFTGALVLIGVGLAWWLTRIPALADPPIEDPGVAAY</sequence>
<accession>A0A9D7Y152</accession>
<evidence type="ECO:0000256" key="6">
    <source>
        <dbReference type="ARBA" id="ARBA00022989"/>
    </source>
</evidence>
<evidence type="ECO:0000256" key="5">
    <source>
        <dbReference type="ARBA" id="ARBA00022692"/>
    </source>
</evidence>
<feature type="transmembrane region" description="Helical" evidence="8">
    <location>
        <begin position="127"/>
        <end position="149"/>
    </location>
</feature>
<protein>
    <submittedName>
        <fullName evidence="10">MFS transporter</fullName>
    </submittedName>
</protein>
<evidence type="ECO:0000313" key="10">
    <source>
        <dbReference type="EMBL" id="MBL0003451.1"/>
    </source>
</evidence>
<name>A0A9D7Y152_9MICO</name>
<comment type="similarity">
    <text evidence="2">Belongs to the major facilitator superfamily.</text>
</comment>
<comment type="caution">
    <text evidence="10">The sequence shown here is derived from an EMBL/GenBank/DDBJ whole genome shotgun (WGS) entry which is preliminary data.</text>
</comment>
<dbReference type="PROSITE" id="PS50850">
    <property type="entry name" value="MFS"/>
    <property type="match status" value="1"/>
</dbReference>
<feature type="transmembrane region" description="Helical" evidence="8">
    <location>
        <begin position="367"/>
        <end position="389"/>
    </location>
</feature>
<feature type="domain" description="Major facilitator superfamily (MFS) profile" evidence="9">
    <location>
        <begin position="33"/>
        <end position="419"/>
    </location>
</feature>
<keyword evidence="4" id="KW-1003">Cell membrane</keyword>
<feature type="transmembrane region" description="Helical" evidence="8">
    <location>
        <begin position="395"/>
        <end position="414"/>
    </location>
</feature>
<keyword evidence="5 8" id="KW-0812">Transmembrane</keyword>
<dbReference type="PROSITE" id="PS00216">
    <property type="entry name" value="SUGAR_TRANSPORT_1"/>
    <property type="match status" value="1"/>
</dbReference>
<feature type="transmembrane region" description="Helical" evidence="8">
    <location>
        <begin position="37"/>
        <end position="54"/>
    </location>
</feature>
<dbReference type="Pfam" id="PF07690">
    <property type="entry name" value="MFS_1"/>
    <property type="match status" value="1"/>
</dbReference>
<dbReference type="InterPro" id="IPR036259">
    <property type="entry name" value="MFS_trans_sf"/>
</dbReference>
<evidence type="ECO:0000256" key="8">
    <source>
        <dbReference type="SAM" id="Phobius"/>
    </source>
</evidence>
<feature type="transmembrane region" description="Helical" evidence="8">
    <location>
        <begin position="334"/>
        <end position="355"/>
    </location>
</feature>
<dbReference type="CDD" id="cd17324">
    <property type="entry name" value="MFS_NepI_like"/>
    <property type="match status" value="1"/>
</dbReference>
<dbReference type="SUPFAM" id="SSF103473">
    <property type="entry name" value="MFS general substrate transporter"/>
    <property type="match status" value="1"/>
</dbReference>
<feature type="transmembrane region" description="Helical" evidence="8">
    <location>
        <begin position="103"/>
        <end position="121"/>
    </location>
</feature>
<reference evidence="10" key="1">
    <citation type="submission" date="2020-10" db="EMBL/GenBank/DDBJ databases">
        <title>Connecting structure to function with the recovery of over 1000 high-quality activated sludge metagenome-assembled genomes encoding full-length rRNA genes using long-read sequencing.</title>
        <authorList>
            <person name="Singleton C.M."/>
            <person name="Petriglieri F."/>
            <person name="Kristensen J.M."/>
            <person name="Kirkegaard R.H."/>
            <person name="Michaelsen T.Y."/>
            <person name="Andersen M.H."/>
            <person name="Karst S.M."/>
            <person name="Dueholm M.S."/>
            <person name="Nielsen P.H."/>
            <person name="Albertsen M."/>
        </authorList>
    </citation>
    <scope>NUCLEOTIDE SEQUENCE</scope>
    <source>
        <strain evidence="10">Ribe_18-Q3-R11-54_MAXAC.001</strain>
    </source>
</reference>
<feature type="transmembrane region" description="Helical" evidence="8">
    <location>
        <begin position="191"/>
        <end position="213"/>
    </location>
</feature>
<dbReference type="Proteomes" id="UP000886632">
    <property type="component" value="Unassembled WGS sequence"/>
</dbReference>
<evidence type="ECO:0000256" key="3">
    <source>
        <dbReference type="ARBA" id="ARBA00022448"/>
    </source>
</evidence>
<dbReference type="PANTHER" id="PTHR43271:SF1">
    <property type="entry name" value="INNER MEMBRANE TRANSPORT PROTEIN YNFM"/>
    <property type="match status" value="1"/>
</dbReference>
<feature type="transmembrane region" description="Helical" evidence="8">
    <location>
        <begin position="161"/>
        <end position="179"/>
    </location>
</feature>
<feature type="transmembrane region" description="Helical" evidence="8">
    <location>
        <begin position="234"/>
        <end position="258"/>
    </location>
</feature>
<feature type="transmembrane region" description="Helical" evidence="8">
    <location>
        <begin position="306"/>
        <end position="328"/>
    </location>
</feature>
<keyword evidence="6 8" id="KW-1133">Transmembrane helix</keyword>
<evidence type="ECO:0000256" key="1">
    <source>
        <dbReference type="ARBA" id="ARBA00004651"/>
    </source>
</evidence>
<evidence type="ECO:0000313" key="11">
    <source>
        <dbReference type="Proteomes" id="UP000886632"/>
    </source>
</evidence>
<dbReference type="Gene3D" id="1.20.1250.20">
    <property type="entry name" value="MFS general substrate transporter like domains"/>
    <property type="match status" value="1"/>
</dbReference>
<dbReference type="AlphaFoldDB" id="A0A9D7Y152"/>
<feature type="transmembrane region" description="Helical" evidence="8">
    <location>
        <begin position="66"/>
        <end position="91"/>
    </location>
</feature>